<dbReference type="InterPro" id="IPR032675">
    <property type="entry name" value="LRR_dom_sf"/>
</dbReference>
<accession>A0A8H5EYA7</accession>
<organism evidence="1 2">
    <name type="scientific">Psilocybe cf. subviscida</name>
    <dbReference type="NCBI Taxonomy" id="2480587"/>
    <lineage>
        <taxon>Eukaryota</taxon>
        <taxon>Fungi</taxon>
        <taxon>Dikarya</taxon>
        <taxon>Basidiomycota</taxon>
        <taxon>Agaricomycotina</taxon>
        <taxon>Agaricomycetes</taxon>
        <taxon>Agaricomycetidae</taxon>
        <taxon>Agaricales</taxon>
        <taxon>Agaricineae</taxon>
        <taxon>Strophariaceae</taxon>
        <taxon>Psilocybe</taxon>
    </lineage>
</organism>
<reference evidence="1 2" key="1">
    <citation type="journal article" date="2020" name="ISME J.">
        <title>Uncovering the hidden diversity of litter-decomposition mechanisms in mushroom-forming fungi.</title>
        <authorList>
            <person name="Floudas D."/>
            <person name="Bentzer J."/>
            <person name="Ahren D."/>
            <person name="Johansson T."/>
            <person name="Persson P."/>
            <person name="Tunlid A."/>
        </authorList>
    </citation>
    <scope>NUCLEOTIDE SEQUENCE [LARGE SCALE GENOMIC DNA]</scope>
    <source>
        <strain evidence="1 2">CBS 101986</strain>
    </source>
</reference>
<sequence length="509" mass="58274">MAHLPPEIWGYITHFIPQTDIYPQLLGLNQAFLYTALDIKWREVDLWTRALAQTLRVLTRLRDPFIARRVQRLNITLLFHEPIPAAPVALSNSPTRYRRIAKRLLALFEGRQNEEALQNAQLTPVHPFHRLITGLLECTPHLINVSAFNFQLVNIEPRMPINHTLHSLLATSWKSFGHNLRSLSLSTKLEDFHNSSFRSSEFSNLTHLEIKLYYGARAMKKLRQDNALLVDVLAPFLTKLEPHLRSLKLILWAPVDYSAFFSRLAATAEFGSLRTLSLHIIDFDKNVHDHSGLRTFLCRSPRRRLRTLDLNIRVGNEEDLQVSHFLKECANEKAWLAEVDDLTMNPFNHNAVGTDALCRFIGAVSGSLTHLAFKEHPCSSRFAMSIVDALTHCEMLAVLELGLDSISIELVDRIAARLPNLHGLAMYHLMVHHDVDYDKFITDLAKRTYDKWALKEIAVYRALIRPKPDRALAFAVVRSTPGITTVFNRQRKKTFQQQLAASQAQRQVT</sequence>
<comment type="caution">
    <text evidence="1">The sequence shown here is derived from an EMBL/GenBank/DDBJ whole genome shotgun (WGS) entry which is preliminary data.</text>
</comment>
<proteinExistence type="predicted"/>
<name>A0A8H5EYA7_9AGAR</name>
<dbReference type="SUPFAM" id="SSF52047">
    <property type="entry name" value="RNI-like"/>
    <property type="match status" value="1"/>
</dbReference>
<dbReference type="OrthoDB" id="3071584at2759"/>
<gene>
    <name evidence="1" type="ORF">D9619_006754</name>
</gene>
<evidence type="ECO:0000313" key="1">
    <source>
        <dbReference type="EMBL" id="KAF5316707.1"/>
    </source>
</evidence>
<dbReference type="AlphaFoldDB" id="A0A8H5EYA7"/>
<dbReference type="Proteomes" id="UP000567179">
    <property type="component" value="Unassembled WGS sequence"/>
</dbReference>
<dbReference type="EMBL" id="JAACJJ010000042">
    <property type="protein sequence ID" value="KAF5316707.1"/>
    <property type="molecule type" value="Genomic_DNA"/>
</dbReference>
<protein>
    <submittedName>
        <fullName evidence="1">Uncharacterized protein</fullName>
    </submittedName>
</protein>
<dbReference type="Gene3D" id="3.80.10.10">
    <property type="entry name" value="Ribonuclease Inhibitor"/>
    <property type="match status" value="1"/>
</dbReference>
<evidence type="ECO:0000313" key="2">
    <source>
        <dbReference type="Proteomes" id="UP000567179"/>
    </source>
</evidence>
<keyword evidence="2" id="KW-1185">Reference proteome</keyword>